<name>A0A7L5E8G2_9SPHI</name>
<reference evidence="3 4" key="1">
    <citation type="submission" date="2020-04" db="EMBL/GenBank/DDBJ databases">
        <title>Genome sequencing of novel species.</title>
        <authorList>
            <person name="Heo J."/>
            <person name="Kim S.-J."/>
            <person name="Kim J.-S."/>
            <person name="Hong S.-B."/>
            <person name="Kwon S.-W."/>
        </authorList>
    </citation>
    <scope>NUCLEOTIDE SEQUENCE [LARGE SCALE GENOMIC DNA]</scope>
    <source>
        <strain evidence="3 4">F39-2</strain>
    </source>
</reference>
<feature type="chain" id="PRO_5029535175" description="Tetratricopeptide repeat protein" evidence="2">
    <location>
        <begin position="24"/>
        <end position="187"/>
    </location>
</feature>
<dbReference type="KEGG" id="mrob:HH214_15430"/>
<dbReference type="Proteomes" id="UP000503278">
    <property type="component" value="Chromosome"/>
</dbReference>
<gene>
    <name evidence="3" type="ORF">HH214_15430</name>
</gene>
<evidence type="ECO:0008006" key="5">
    <source>
        <dbReference type="Google" id="ProtNLM"/>
    </source>
</evidence>
<keyword evidence="2" id="KW-0732">Signal</keyword>
<organism evidence="3 4">
    <name type="scientific">Mucilaginibacter robiniae</name>
    <dbReference type="NCBI Taxonomy" id="2728022"/>
    <lineage>
        <taxon>Bacteria</taxon>
        <taxon>Pseudomonadati</taxon>
        <taxon>Bacteroidota</taxon>
        <taxon>Sphingobacteriia</taxon>
        <taxon>Sphingobacteriales</taxon>
        <taxon>Sphingobacteriaceae</taxon>
        <taxon>Mucilaginibacter</taxon>
    </lineage>
</organism>
<dbReference type="InterPro" id="IPR019734">
    <property type="entry name" value="TPR_rpt"/>
</dbReference>
<dbReference type="PROSITE" id="PS50005">
    <property type="entry name" value="TPR"/>
    <property type="match status" value="1"/>
</dbReference>
<dbReference type="SUPFAM" id="SSF48452">
    <property type="entry name" value="TPR-like"/>
    <property type="match status" value="1"/>
</dbReference>
<proteinExistence type="predicted"/>
<feature type="repeat" description="TPR" evidence="1">
    <location>
        <begin position="68"/>
        <end position="101"/>
    </location>
</feature>
<dbReference type="RefSeq" id="WP_169609097.1">
    <property type="nucleotide sequence ID" value="NZ_CP051682.1"/>
</dbReference>
<dbReference type="AlphaFoldDB" id="A0A7L5E8G2"/>
<keyword evidence="4" id="KW-1185">Reference proteome</keyword>
<evidence type="ECO:0000256" key="2">
    <source>
        <dbReference type="SAM" id="SignalP"/>
    </source>
</evidence>
<evidence type="ECO:0000256" key="1">
    <source>
        <dbReference type="PROSITE-ProRule" id="PRU00339"/>
    </source>
</evidence>
<dbReference type="PROSITE" id="PS51257">
    <property type="entry name" value="PROKAR_LIPOPROTEIN"/>
    <property type="match status" value="1"/>
</dbReference>
<sequence>MSFNWKHQIITILLLLSACGTFAQSAEGVYDKYVDFNLARFEGRTKDAFKLAADINGHTEDLPDKSRIAFYNSLAKLYEDDDQFDKALPLYEKVAVAVPDYYVAHRALGYLYVRKADVAFGNFPAYKQWVEKALPHLEKAQACDPSDETLILIKSLYLKTKNTTPLTTLDTRLKQLSKSCLDVLSDN</sequence>
<evidence type="ECO:0000313" key="3">
    <source>
        <dbReference type="EMBL" id="QJD97163.1"/>
    </source>
</evidence>
<accession>A0A7L5E8G2</accession>
<feature type="signal peptide" evidence="2">
    <location>
        <begin position="1"/>
        <end position="23"/>
    </location>
</feature>
<dbReference type="EMBL" id="CP051682">
    <property type="protein sequence ID" value="QJD97163.1"/>
    <property type="molecule type" value="Genomic_DNA"/>
</dbReference>
<dbReference type="InterPro" id="IPR011990">
    <property type="entry name" value="TPR-like_helical_dom_sf"/>
</dbReference>
<evidence type="ECO:0000313" key="4">
    <source>
        <dbReference type="Proteomes" id="UP000503278"/>
    </source>
</evidence>
<protein>
    <recommendedName>
        <fullName evidence="5">Tetratricopeptide repeat protein</fullName>
    </recommendedName>
</protein>
<dbReference type="Gene3D" id="1.25.40.10">
    <property type="entry name" value="Tetratricopeptide repeat domain"/>
    <property type="match status" value="1"/>
</dbReference>
<keyword evidence="1" id="KW-0802">TPR repeat</keyword>